<feature type="domain" description="Immunoglobulin V-set" evidence="1">
    <location>
        <begin position="26"/>
        <end position="117"/>
    </location>
</feature>
<dbReference type="OMA" id="CRENCES"/>
<organism evidence="2 3">
    <name type="scientific">Cyprinodon variegatus</name>
    <name type="common">Sheepshead minnow</name>
    <dbReference type="NCBI Taxonomy" id="28743"/>
    <lineage>
        <taxon>Eukaryota</taxon>
        <taxon>Metazoa</taxon>
        <taxon>Chordata</taxon>
        <taxon>Craniata</taxon>
        <taxon>Vertebrata</taxon>
        <taxon>Euteleostomi</taxon>
        <taxon>Actinopterygii</taxon>
        <taxon>Neopterygii</taxon>
        <taxon>Teleostei</taxon>
        <taxon>Neoteleostei</taxon>
        <taxon>Acanthomorphata</taxon>
        <taxon>Ovalentaria</taxon>
        <taxon>Atherinomorphae</taxon>
        <taxon>Cyprinodontiformes</taxon>
        <taxon>Cyprinodontidae</taxon>
        <taxon>Cyprinodon</taxon>
    </lineage>
</organism>
<evidence type="ECO:0000313" key="3">
    <source>
        <dbReference type="Proteomes" id="UP000265020"/>
    </source>
</evidence>
<proteinExistence type="predicted"/>
<dbReference type="Gene3D" id="2.60.40.10">
    <property type="entry name" value="Immunoglobulins"/>
    <property type="match status" value="1"/>
</dbReference>
<dbReference type="AlphaFoldDB" id="A0A3Q2GRG9"/>
<sequence length="136" mass="15428">MLFSSAALQATNSPSVDALKRLHRAAGEDVSAACGMSFSGSWKIFCRENCESRNILIQTRENKAQRERYSIEYLKEFSSDVYVFYVNISKLKQSDSGLYRCGLGDSSSAMIYQEFRLIVKEGQFLLKLLRSDGRSR</sequence>
<dbReference type="SUPFAM" id="SSF48726">
    <property type="entry name" value="Immunoglobulin"/>
    <property type="match status" value="1"/>
</dbReference>
<evidence type="ECO:0000259" key="1">
    <source>
        <dbReference type="Pfam" id="PF07686"/>
    </source>
</evidence>
<reference evidence="2" key="2">
    <citation type="submission" date="2025-09" db="UniProtKB">
        <authorList>
            <consortium name="Ensembl"/>
        </authorList>
    </citation>
    <scope>IDENTIFICATION</scope>
</reference>
<name>A0A3Q2GRG9_CYPVA</name>
<reference evidence="2" key="1">
    <citation type="submission" date="2025-08" db="UniProtKB">
        <authorList>
            <consortium name="Ensembl"/>
        </authorList>
    </citation>
    <scope>IDENTIFICATION</scope>
</reference>
<evidence type="ECO:0000313" key="2">
    <source>
        <dbReference type="Ensembl" id="ENSCVAP00000032505.1"/>
    </source>
</evidence>
<dbReference type="InterPro" id="IPR013783">
    <property type="entry name" value="Ig-like_fold"/>
</dbReference>
<dbReference type="GeneTree" id="ENSGT01030000236847"/>
<accession>A0A3Q2GRG9</accession>
<dbReference type="InterPro" id="IPR036179">
    <property type="entry name" value="Ig-like_dom_sf"/>
</dbReference>
<dbReference type="Proteomes" id="UP000265020">
    <property type="component" value="Unassembled WGS sequence"/>
</dbReference>
<keyword evidence="3" id="KW-1185">Reference proteome</keyword>
<dbReference type="InterPro" id="IPR013106">
    <property type="entry name" value="Ig_V-set"/>
</dbReference>
<dbReference type="Ensembl" id="ENSCVAT00000028370.1">
    <property type="protein sequence ID" value="ENSCVAP00000032505.1"/>
    <property type="gene ID" value="ENSCVAG00000022573.1"/>
</dbReference>
<dbReference type="Pfam" id="PF07686">
    <property type="entry name" value="V-set"/>
    <property type="match status" value="1"/>
</dbReference>
<protein>
    <recommendedName>
        <fullName evidence="1">Immunoglobulin V-set domain-containing protein</fullName>
    </recommendedName>
</protein>